<dbReference type="GO" id="GO:0004768">
    <property type="term" value="F:stearoyl-CoA 9-desaturase activity"/>
    <property type="evidence" value="ECO:0007669"/>
    <property type="project" value="TreeGrafter"/>
</dbReference>
<accession>A0A0T6B724</accession>
<organism evidence="15 16">
    <name type="scientific">Oryctes borbonicus</name>
    <dbReference type="NCBI Taxonomy" id="1629725"/>
    <lineage>
        <taxon>Eukaryota</taxon>
        <taxon>Metazoa</taxon>
        <taxon>Ecdysozoa</taxon>
        <taxon>Arthropoda</taxon>
        <taxon>Hexapoda</taxon>
        <taxon>Insecta</taxon>
        <taxon>Pterygota</taxon>
        <taxon>Neoptera</taxon>
        <taxon>Endopterygota</taxon>
        <taxon>Coleoptera</taxon>
        <taxon>Polyphaga</taxon>
        <taxon>Scarabaeiformia</taxon>
        <taxon>Scarabaeidae</taxon>
        <taxon>Dynastinae</taxon>
        <taxon>Oryctes</taxon>
    </lineage>
</organism>
<feature type="domain" description="Fatty acid desaturase" evidence="14">
    <location>
        <begin position="61"/>
        <end position="264"/>
    </location>
</feature>
<keyword evidence="5" id="KW-0276">Fatty acid metabolism</keyword>
<name>A0A0T6B724_9SCAR</name>
<evidence type="ECO:0000256" key="13">
    <source>
        <dbReference type="SAM" id="Phobius"/>
    </source>
</evidence>
<evidence type="ECO:0000259" key="14">
    <source>
        <dbReference type="Pfam" id="PF00487"/>
    </source>
</evidence>
<evidence type="ECO:0000313" key="16">
    <source>
        <dbReference type="Proteomes" id="UP000051574"/>
    </source>
</evidence>
<evidence type="ECO:0000256" key="5">
    <source>
        <dbReference type="ARBA" id="ARBA00022832"/>
    </source>
</evidence>
<sequence length="327" mass="37820">TTTTTATITAIKGNFKDKENASASADQPLDFINIFFICLGHVAFVYVMLTFPWIEKYYIVIYTSIIMHLAGFGVTAGAHRYFTHRSYKAKTPLKVLLLMAYASCGHNKLFDWVRDHRTHHKYVETDADPHNSNRGFFFAHVGWLFMKKHPAVVAKGRTIDMSDISNDPLLMWYDRTYILMKTIFCFIIPTVIPRYLFNEDWYTCITTQCIGRYILLLNITWSVNSVAHFFGNKPYDKEGNSKENLAVSVMTIGEGWHNYHHAFPWDYKASEYGKINLTTTWLNFFGKIGWAYDFRSASEDLIRKVVQKSGDGTHKRYACLAEDEKDL</sequence>
<keyword evidence="16" id="KW-1185">Reference proteome</keyword>
<comment type="cofactor">
    <cofactor evidence="12">
        <name>Fe(2+)</name>
        <dbReference type="ChEBI" id="CHEBI:29033"/>
    </cofactor>
</comment>
<dbReference type="AlphaFoldDB" id="A0A0T6B724"/>
<comment type="similarity">
    <text evidence="2 12">Belongs to the fatty acid desaturase type 1 family.</text>
</comment>
<dbReference type="PANTHER" id="PTHR11351">
    <property type="entry name" value="ACYL-COA DESATURASE"/>
    <property type="match status" value="1"/>
</dbReference>
<dbReference type="GO" id="GO:0005506">
    <property type="term" value="F:iron ion binding"/>
    <property type="evidence" value="ECO:0007669"/>
    <property type="project" value="TreeGrafter"/>
</dbReference>
<comment type="subcellular location">
    <subcellularLocation>
        <location evidence="1">Membrane</location>
        <topology evidence="1">Multi-pass membrane protein</topology>
    </subcellularLocation>
</comment>
<keyword evidence="7 12" id="KW-0560">Oxidoreductase</keyword>
<gene>
    <name evidence="15" type="ORF">AMK59_3766</name>
</gene>
<evidence type="ECO:0000256" key="9">
    <source>
        <dbReference type="ARBA" id="ARBA00023098"/>
    </source>
</evidence>
<evidence type="ECO:0000256" key="6">
    <source>
        <dbReference type="ARBA" id="ARBA00022989"/>
    </source>
</evidence>
<evidence type="ECO:0000256" key="12">
    <source>
        <dbReference type="RuleBase" id="RU000581"/>
    </source>
</evidence>
<evidence type="ECO:0000256" key="3">
    <source>
        <dbReference type="ARBA" id="ARBA00022516"/>
    </source>
</evidence>
<reference evidence="15 16" key="1">
    <citation type="submission" date="2015-09" db="EMBL/GenBank/DDBJ databases">
        <title>Draft genome of the scarab beetle Oryctes borbonicus.</title>
        <authorList>
            <person name="Meyer J.M."/>
            <person name="Markov G.V."/>
            <person name="Baskaran P."/>
            <person name="Herrmann M."/>
            <person name="Sommer R.J."/>
            <person name="Roedelsperger C."/>
        </authorList>
    </citation>
    <scope>NUCLEOTIDE SEQUENCE [LARGE SCALE GENOMIC DNA]</scope>
    <source>
        <strain evidence="15">OB123</strain>
        <tissue evidence="15">Whole animal</tissue>
    </source>
</reference>
<keyword evidence="4 12" id="KW-0812">Transmembrane</keyword>
<feature type="non-terminal residue" evidence="15">
    <location>
        <position position="1"/>
    </location>
</feature>
<keyword evidence="11 12" id="KW-0275">Fatty acid biosynthesis</keyword>
<dbReference type="Proteomes" id="UP000051574">
    <property type="component" value="Unassembled WGS sequence"/>
</dbReference>
<dbReference type="Pfam" id="PF00487">
    <property type="entry name" value="FA_desaturase"/>
    <property type="match status" value="1"/>
</dbReference>
<evidence type="ECO:0000256" key="10">
    <source>
        <dbReference type="ARBA" id="ARBA00023136"/>
    </source>
</evidence>
<keyword evidence="3 12" id="KW-0444">Lipid biosynthesis</keyword>
<comment type="domain">
    <text evidence="12">The histidine box domains are involved in binding the catalytic metal ions.</text>
</comment>
<keyword evidence="8" id="KW-0408">Iron</keyword>
<keyword evidence="6 13" id="KW-1133">Transmembrane helix</keyword>
<dbReference type="EMBL" id="LJIG01009394">
    <property type="protein sequence ID" value="KRT83167.1"/>
    <property type="molecule type" value="Genomic_DNA"/>
</dbReference>
<dbReference type="InterPro" id="IPR005804">
    <property type="entry name" value="FA_desaturase_dom"/>
</dbReference>
<evidence type="ECO:0000256" key="2">
    <source>
        <dbReference type="ARBA" id="ARBA00009295"/>
    </source>
</evidence>
<comment type="caution">
    <text evidence="15">The sequence shown here is derived from an EMBL/GenBank/DDBJ whole genome shotgun (WGS) entry which is preliminary data.</text>
</comment>
<dbReference type="GO" id="GO:0005789">
    <property type="term" value="C:endoplasmic reticulum membrane"/>
    <property type="evidence" value="ECO:0007669"/>
    <property type="project" value="TreeGrafter"/>
</dbReference>
<evidence type="ECO:0000256" key="4">
    <source>
        <dbReference type="ARBA" id="ARBA00022692"/>
    </source>
</evidence>
<keyword evidence="9" id="KW-0443">Lipid metabolism</keyword>
<keyword evidence="10 13" id="KW-0472">Membrane</keyword>
<evidence type="ECO:0000256" key="7">
    <source>
        <dbReference type="ARBA" id="ARBA00023002"/>
    </source>
</evidence>
<dbReference type="InterPro" id="IPR015876">
    <property type="entry name" value="Acyl-CoA_DS"/>
</dbReference>
<evidence type="ECO:0000256" key="11">
    <source>
        <dbReference type="ARBA" id="ARBA00023160"/>
    </source>
</evidence>
<protein>
    <recommendedName>
        <fullName evidence="14">Fatty acid desaturase domain-containing protein</fullName>
    </recommendedName>
</protein>
<dbReference type="CDD" id="cd03505">
    <property type="entry name" value="Delta9-FADS-like"/>
    <property type="match status" value="1"/>
</dbReference>
<proteinExistence type="inferred from homology"/>
<evidence type="ECO:0000313" key="15">
    <source>
        <dbReference type="EMBL" id="KRT83167.1"/>
    </source>
</evidence>
<dbReference type="OrthoDB" id="10260134at2759"/>
<feature type="transmembrane region" description="Helical" evidence="13">
    <location>
        <begin position="57"/>
        <end position="78"/>
    </location>
</feature>
<dbReference type="GO" id="GO:0006636">
    <property type="term" value="P:unsaturated fatty acid biosynthetic process"/>
    <property type="evidence" value="ECO:0007669"/>
    <property type="project" value="TreeGrafter"/>
</dbReference>
<dbReference type="PRINTS" id="PR00075">
    <property type="entry name" value="FACDDSATRASE"/>
</dbReference>
<feature type="transmembrane region" description="Helical" evidence="13">
    <location>
        <begin position="31"/>
        <end position="51"/>
    </location>
</feature>
<dbReference type="PANTHER" id="PTHR11351:SF21">
    <property type="entry name" value="GH07782P"/>
    <property type="match status" value="1"/>
</dbReference>
<evidence type="ECO:0000256" key="8">
    <source>
        <dbReference type="ARBA" id="ARBA00023004"/>
    </source>
</evidence>
<evidence type="ECO:0000256" key="1">
    <source>
        <dbReference type="ARBA" id="ARBA00004141"/>
    </source>
</evidence>